<feature type="compositionally biased region" description="Low complexity" evidence="1">
    <location>
        <begin position="251"/>
        <end position="268"/>
    </location>
</feature>
<protein>
    <submittedName>
        <fullName evidence="4">Uncharacterized protein</fullName>
    </submittedName>
</protein>
<proteinExistence type="predicted"/>
<reference evidence="4 5" key="1">
    <citation type="submission" date="2016-02" db="EMBL/GenBank/DDBJ databases">
        <title>Genome analysis of coral dinoflagellate symbionts highlights evolutionary adaptations to a symbiotic lifestyle.</title>
        <authorList>
            <person name="Aranda M."/>
            <person name="Li Y."/>
            <person name="Liew Y.J."/>
            <person name="Baumgarten S."/>
            <person name="Simakov O."/>
            <person name="Wilson M."/>
            <person name="Piel J."/>
            <person name="Ashoor H."/>
            <person name="Bougouffa S."/>
            <person name="Bajic V.B."/>
            <person name="Ryu T."/>
            <person name="Ravasi T."/>
            <person name="Bayer T."/>
            <person name="Micklem G."/>
            <person name="Kim H."/>
            <person name="Bhak J."/>
            <person name="Lajeunesse T.C."/>
            <person name="Voolstra C.R."/>
        </authorList>
    </citation>
    <scope>NUCLEOTIDE SEQUENCE [LARGE SCALE GENOMIC DNA]</scope>
    <source>
        <strain evidence="4 5">CCMP2467</strain>
    </source>
</reference>
<keyword evidence="2" id="KW-1133">Transmembrane helix</keyword>
<dbReference type="OrthoDB" id="434052at2759"/>
<dbReference type="EMBL" id="LSRX01000075">
    <property type="protein sequence ID" value="OLQ10591.1"/>
    <property type="molecule type" value="Genomic_DNA"/>
</dbReference>
<name>A0A1Q9ET72_SYMMI</name>
<keyword evidence="3" id="KW-0732">Signal</keyword>
<dbReference type="AlphaFoldDB" id="A0A1Q9ET72"/>
<evidence type="ECO:0000256" key="2">
    <source>
        <dbReference type="SAM" id="Phobius"/>
    </source>
</evidence>
<feature type="signal peptide" evidence="3">
    <location>
        <begin position="1"/>
        <end position="17"/>
    </location>
</feature>
<feature type="compositionally biased region" description="Basic and acidic residues" evidence="1">
    <location>
        <begin position="176"/>
        <end position="191"/>
    </location>
</feature>
<keyword evidence="5" id="KW-1185">Reference proteome</keyword>
<feature type="region of interest" description="Disordered" evidence="1">
    <location>
        <begin position="172"/>
        <end position="191"/>
    </location>
</feature>
<feature type="transmembrane region" description="Helical" evidence="2">
    <location>
        <begin position="41"/>
        <end position="65"/>
    </location>
</feature>
<sequence length="291" mass="31623">MWKVLLASWALSACVDAGSGGGRNLRGRGGGNSDDSDEGGFPLTTVLIIAGTCVPFLLSVMLGVWRYRRQLAAIVPMPEPTNKWSNEKVTMEDRRKFQDEEEQKVKAAQKALQQEPNASPVIQIEGPRFDVQTIFRSTYEDSDDESNSLFGRSLGSGDFQAAFVSDNWVPVGRMRSMSDGDLRKTARRDDRVEKVLSRSLPLAPKVFLRPPSDAPNAEAKGQGPPSRSGSKGSAGTQASKGSKPKRKARTGSKGSSARSVSKSSTRSSPRQEVALEVLSADRRARPRLQTN</sequence>
<keyword evidence="2" id="KW-0472">Membrane</keyword>
<comment type="caution">
    <text evidence="4">The sequence shown here is derived from an EMBL/GenBank/DDBJ whole genome shotgun (WGS) entry which is preliminary data.</text>
</comment>
<evidence type="ECO:0000256" key="3">
    <source>
        <dbReference type="SAM" id="SignalP"/>
    </source>
</evidence>
<keyword evidence="2" id="KW-0812">Transmembrane</keyword>
<evidence type="ECO:0000313" key="5">
    <source>
        <dbReference type="Proteomes" id="UP000186817"/>
    </source>
</evidence>
<feature type="region of interest" description="Disordered" evidence="1">
    <location>
        <begin position="203"/>
        <end position="291"/>
    </location>
</feature>
<evidence type="ECO:0000313" key="4">
    <source>
        <dbReference type="EMBL" id="OLQ10591.1"/>
    </source>
</evidence>
<dbReference type="Proteomes" id="UP000186817">
    <property type="component" value="Unassembled WGS sequence"/>
</dbReference>
<organism evidence="4 5">
    <name type="scientific">Symbiodinium microadriaticum</name>
    <name type="common">Dinoflagellate</name>
    <name type="synonym">Zooxanthella microadriatica</name>
    <dbReference type="NCBI Taxonomy" id="2951"/>
    <lineage>
        <taxon>Eukaryota</taxon>
        <taxon>Sar</taxon>
        <taxon>Alveolata</taxon>
        <taxon>Dinophyceae</taxon>
        <taxon>Suessiales</taxon>
        <taxon>Symbiodiniaceae</taxon>
        <taxon>Symbiodinium</taxon>
    </lineage>
</organism>
<gene>
    <name evidence="4" type="ORF">AK812_SmicGene5645</name>
</gene>
<evidence type="ECO:0000256" key="1">
    <source>
        <dbReference type="SAM" id="MobiDB-lite"/>
    </source>
</evidence>
<feature type="chain" id="PRO_5043926804" evidence="3">
    <location>
        <begin position="18"/>
        <end position="291"/>
    </location>
</feature>
<feature type="compositionally biased region" description="Polar residues" evidence="1">
    <location>
        <begin position="225"/>
        <end position="240"/>
    </location>
</feature>
<accession>A0A1Q9ET72</accession>